<dbReference type="RefSeq" id="WP_111340621.1">
    <property type="nucleotide sequence ID" value="NZ_QLII01000001.1"/>
</dbReference>
<organism evidence="2 3">
    <name type="scientific">Spirosoma telluris</name>
    <dbReference type="NCBI Taxonomy" id="2183553"/>
    <lineage>
        <taxon>Bacteria</taxon>
        <taxon>Pseudomonadati</taxon>
        <taxon>Bacteroidota</taxon>
        <taxon>Cytophagia</taxon>
        <taxon>Cytophagales</taxon>
        <taxon>Cytophagaceae</taxon>
        <taxon>Spirosoma</taxon>
    </lineage>
</organism>
<dbReference type="GO" id="GO:0008897">
    <property type="term" value="F:holo-[acyl-carrier-protein] synthase activity"/>
    <property type="evidence" value="ECO:0007669"/>
    <property type="project" value="InterPro"/>
</dbReference>
<proteinExistence type="predicted"/>
<sequence length="119" mass="13792">MADVFVFNTTLPGVSWQSLVACSYSDTVAVFRFQFVNDPVDLQQTELQAHEISQALRYHRQEDRNRFVYARRMLRILVGRYVKKKPNELIFKPGINNKPEIENTPEWHMNVSHSGGGLP</sequence>
<comment type="caution">
    <text evidence="2">The sequence shown here is derived from an EMBL/GenBank/DDBJ whole genome shotgun (WGS) entry which is preliminary data.</text>
</comment>
<dbReference type="GO" id="GO:0000287">
    <property type="term" value="F:magnesium ion binding"/>
    <property type="evidence" value="ECO:0007669"/>
    <property type="project" value="InterPro"/>
</dbReference>
<evidence type="ECO:0000259" key="1">
    <source>
        <dbReference type="Pfam" id="PF22624"/>
    </source>
</evidence>
<keyword evidence="3" id="KW-1185">Reference proteome</keyword>
<evidence type="ECO:0000313" key="2">
    <source>
        <dbReference type="EMBL" id="RAI73747.1"/>
    </source>
</evidence>
<dbReference type="SUPFAM" id="SSF56214">
    <property type="entry name" value="4'-phosphopantetheinyl transferase"/>
    <property type="match status" value="1"/>
</dbReference>
<dbReference type="InterPro" id="IPR055066">
    <property type="entry name" value="AASDHPPT_N"/>
</dbReference>
<protein>
    <recommendedName>
        <fullName evidence="1">4'-phosphopantetheinyl transferase N-terminal domain-containing protein</fullName>
    </recommendedName>
</protein>
<dbReference type="Gene3D" id="3.90.470.20">
    <property type="entry name" value="4'-phosphopantetheinyl transferase domain"/>
    <property type="match status" value="1"/>
</dbReference>
<dbReference type="OrthoDB" id="9808281at2"/>
<evidence type="ECO:0000313" key="3">
    <source>
        <dbReference type="Proteomes" id="UP000249016"/>
    </source>
</evidence>
<gene>
    <name evidence="2" type="ORF">HMF3257_03790</name>
</gene>
<dbReference type="Proteomes" id="UP000249016">
    <property type="component" value="Unassembled WGS sequence"/>
</dbReference>
<name>A0A327NF11_9BACT</name>
<dbReference type="AlphaFoldDB" id="A0A327NF11"/>
<reference evidence="2 3" key="1">
    <citation type="submission" date="2018-06" db="EMBL/GenBank/DDBJ databases">
        <title>Spirosoma sp. HMF3257 Genome sequencing and assembly.</title>
        <authorList>
            <person name="Kang H."/>
            <person name="Cha I."/>
            <person name="Kim H."/>
            <person name="Kang J."/>
            <person name="Joh K."/>
        </authorList>
    </citation>
    <scope>NUCLEOTIDE SEQUENCE [LARGE SCALE GENOMIC DNA]</scope>
    <source>
        <strain evidence="2 3">HMF3257</strain>
    </source>
</reference>
<dbReference type="InterPro" id="IPR037143">
    <property type="entry name" value="4-PPantetheinyl_Trfase_dom_sf"/>
</dbReference>
<accession>A0A327NF11</accession>
<feature type="domain" description="4'-phosphopantetheinyl transferase N-terminal" evidence="1">
    <location>
        <begin position="45"/>
        <end position="115"/>
    </location>
</feature>
<dbReference type="EMBL" id="QLII01000001">
    <property type="protein sequence ID" value="RAI73747.1"/>
    <property type="molecule type" value="Genomic_DNA"/>
</dbReference>
<dbReference type="Pfam" id="PF22624">
    <property type="entry name" value="AASDHPPT_N"/>
    <property type="match status" value="1"/>
</dbReference>